<protein>
    <submittedName>
        <fullName evidence="2">Uncharacterized protein</fullName>
    </submittedName>
</protein>
<feature type="compositionally biased region" description="Polar residues" evidence="1">
    <location>
        <begin position="30"/>
        <end position="42"/>
    </location>
</feature>
<feature type="region of interest" description="Disordered" evidence="1">
    <location>
        <begin position="98"/>
        <end position="172"/>
    </location>
</feature>
<dbReference type="EMBL" id="BPLQ01006640">
    <property type="protein sequence ID" value="GIY24152.1"/>
    <property type="molecule type" value="Genomic_DNA"/>
</dbReference>
<proteinExistence type="predicted"/>
<dbReference type="Proteomes" id="UP001054837">
    <property type="component" value="Unassembled WGS sequence"/>
</dbReference>
<reference evidence="2 3" key="1">
    <citation type="submission" date="2021-06" db="EMBL/GenBank/DDBJ databases">
        <title>Caerostris darwini draft genome.</title>
        <authorList>
            <person name="Kono N."/>
            <person name="Arakawa K."/>
        </authorList>
    </citation>
    <scope>NUCLEOTIDE SEQUENCE [LARGE SCALE GENOMIC DNA]</scope>
</reference>
<evidence type="ECO:0000256" key="1">
    <source>
        <dbReference type="SAM" id="MobiDB-lite"/>
    </source>
</evidence>
<feature type="region of interest" description="Disordered" evidence="1">
    <location>
        <begin position="26"/>
        <end position="46"/>
    </location>
</feature>
<accession>A0AAV4RUL5</accession>
<evidence type="ECO:0000313" key="3">
    <source>
        <dbReference type="Proteomes" id="UP001054837"/>
    </source>
</evidence>
<evidence type="ECO:0000313" key="2">
    <source>
        <dbReference type="EMBL" id="GIY24152.1"/>
    </source>
</evidence>
<comment type="caution">
    <text evidence="2">The sequence shown here is derived from an EMBL/GenBank/DDBJ whole genome shotgun (WGS) entry which is preliminary data.</text>
</comment>
<dbReference type="AlphaFoldDB" id="A0AAV4RUL5"/>
<name>A0AAV4RUL5_9ARAC</name>
<keyword evidence="3" id="KW-1185">Reference proteome</keyword>
<organism evidence="2 3">
    <name type="scientific">Caerostris darwini</name>
    <dbReference type="NCBI Taxonomy" id="1538125"/>
    <lineage>
        <taxon>Eukaryota</taxon>
        <taxon>Metazoa</taxon>
        <taxon>Ecdysozoa</taxon>
        <taxon>Arthropoda</taxon>
        <taxon>Chelicerata</taxon>
        <taxon>Arachnida</taxon>
        <taxon>Araneae</taxon>
        <taxon>Araneomorphae</taxon>
        <taxon>Entelegynae</taxon>
        <taxon>Araneoidea</taxon>
        <taxon>Araneidae</taxon>
        <taxon>Caerostris</taxon>
    </lineage>
</organism>
<feature type="compositionally biased region" description="Polar residues" evidence="1">
    <location>
        <begin position="102"/>
        <end position="118"/>
    </location>
</feature>
<gene>
    <name evidence="2" type="primary">AVEN_186372_1</name>
    <name evidence="2" type="ORF">CDAR_521511</name>
</gene>
<sequence length="317" mass="35132">MEGPSLKVNEEDSLSKRLRLSLDVGVHGHSGTTYTKLKQNSASHHRNHSLDFRLNSSAQQQTHHRNRSLDSVLQQIPESGGGSSHYHQPLHCQISKLHDTSSDSVSLDTPPSSASPSCTIPVRDNTDRTSLASDDSGIFNSDDGERQQRLMPDTVHSHSSTYDMPKNSDLPEEAVDESVCDSSTGMEGLVDSESKSEVVMFPKPPPKESLLLRLFESTLFDMSIAITYLFNSKEPGVQTYLGQALQKNNLHIRPHIKRAGAAPELMFLQMGLRRIRRHVRHGTGTLSGFLQQIPIPLSVYSFLSLAASKKIKGRRDE</sequence>